<feature type="compositionally biased region" description="Polar residues" evidence="4">
    <location>
        <begin position="90"/>
        <end position="99"/>
    </location>
</feature>
<evidence type="ECO:0000256" key="3">
    <source>
        <dbReference type="ARBA" id="ARBA00023193"/>
    </source>
</evidence>
<sequence>MTHNSEFQPNGIPIRIRKADPSTPLPSDYSTTPQGTIFSTTPGGTRIIYDRNTLLNLRNSPLSQTPPKTMGHVPGVTSASYKNSIPLHHSSLSKNISPDSDSEDDTKKHSKDAQDKKAGGGGEMFDMELE</sequence>
<feature type="compositionally biased region" description="Polar residues" evidence="4">
    <location>
        <begin position="28"/>
        <end position="43"/>
    </location>
</feature>
<accession>A0A137NYC6</accession>
<feature type="compositionally biased region" description="Polar residues" evidence="4">
    <location>
        <begin position="58"/>
        <end position="67"/>
    </location>
</feature>
<evidence type="ECO:0000256" key="4">
    <source>
        <dbReference type="SAM" id="MobiDB-lite"/>
    </source>
</evidence>
<dbReference type="STRING" id="796925.A0A137NYC6"/>
<dbReference type="Pfam" id="PF05456">
    <property type="entry name" value="eIF_4EBP"/>
    <property type="match status" value="1"/>
</dbReference>
<evidence type="ECO:0000313" key="6">
    <source>
        <dbReference type="Proteomes" id="UP000070444"/>
    </source>
</evidence>
<feature type="compositionally biased region" description="Basic and acidic residues" evidence="4">
    <location>
        <begin position="105"/>
        <end position="118"/>
    </location>
</feature>
<evidence type="ECO:0000256" key="2">
    <source>
        <dbReference type="ARBA" id="ARBA00022845"/>
    </source>
</evidence>
<dbReference type="GO" id="GO:0008190">
    <property type="term" value="F:eukaryotic initiation factor 4E binding"/>
    <property type="evidence" value="ECO:0007669"/>
    <property type="project" value="InterPro"/>
</dbReference>
<evidence type="ECO:0000256" key="1">
    <source>
        <dbReference type="ARBA" id="ARBA00005480"/>
    </source>
</evidence>
<dbReference type="EMBL" id="KQ964622">
    <property type="protein sequence ID" value="KXN67654.1"/>
    <property type="molecule type" value="Genomic_DNA"/>
</dbReference>
<keyword evidence="5" id="KW-0648">Protein biosynthesis</keyword>
<keyword evidence="6" id="KW-1185">Reference proteome</keyword>
<reference evidence="5 6" key="1">
    <citation type="journal article" date="2015" name="Genome Biol. Evol.">
        <title>Phylogenomic analyses indicate that early fungi evolved digesting cell walls of algal ancestors of land plants.</title>
        <authorList>
            <person name="Chang Y."/>
            <person name="Wang S."/>
            <person name="Sekimoto S."/>
            <person name="Aerts A.L."/>
            <person name="Choi C."/>
            <person name="Clum A."/>
            <person name="LaButti K.M."/>
            <person name="Lindquist E.A."/>
            <person name="Yee Ngan C."/>
            <person name="Ohm R.A."/>
            <person name="Salamov A.A."/>
            <person name="Grigoriev I.V."/>
            <person name="Spatafora J.W."/>
            <person name="Berbee M.L."/>
        </authorList>
    </citation>
    <scope>NUCLEOTIDE SEQUENCE [LARGE SCALE GENOMIC DNA]</scope>
    <source>
        <strain evidence="5 6">NRRL 28638</strain>
    </source>
</reference>
<name>A0A137NYC6_CONC2</name>
<dbReference type="Proteomes" id="UP000070444">
    <property type="component" value="Unassembled WGS sequence"/>
</dbReference>
<dbReference type="GO" id="GO:0045947">
    <property type="term" value="P:negative regulation of translational initiation"/>
    <property type="evidence" value="ECO:0007669"/>
    <property type="project" value="InterPro"/>
</dbReference>
<dbReference type="GO" id="GO:0003743">
    <property type="term" value="F:translation initiation factor activity"/>
    <property type="evidence" value="ECO:0007669"/>
    <property type="project" value="UniProtKB-KW"/>
</dbReference>
<feature type="region of interest" description="Disordered" evidence="4">
    <location>
        <begin position="1"/>
        <end position="44"/>
    </location>
</feature>
<keyword evidence="5" id="KW-0396">Initiation factor</keyword>
<comment type="similarity">
    <text evidence="1">Belongs to the eIF4E-binding protein family.</text>
</comment>
<gene>
    <name evidence="5" type="ORF">CONCODRAFT_19469</name>
</gene>
<keyword evidence="3" id="KW-0652">Protein synthesis inhibitor</keyword>
<protein>
    <submittedName>
        <fullName evidence="5">Eukaryotic translation initiation factor 4E binding protein</fullName>
    </submittedName>
</protein>
<keyword evidence="2" id="KW-0810">Translation regulation</keyword>
<dbReference type="PANTHER" id="PTHR12669:SF12">
    <property type="entry name" value="EUKARYOTIC TRANSLATION INITIATION FACTOR 4E-BINDING PROTEIN"/>
    <property type="match status" value="1"/>
</dbReference>
<dbReference type="InterPro" id="IPR008606">
    <property type="entry name" value="EIF4EBP"/>
</dbReference>
<dbReference type="OrthoDB" id="19729at2759"/>
<dbReference type="AlphaFoldDB" id="A0A137NYC6"/>
<organism evidence="5 6">
    <name type="scientific">Conidiobolus coronatus (strain ATCC 28846 / CBS 209.66 / NRRL 28638)</name>
    <name type="common">Delacroixia coronata</name>
    <dbReference type="NCBI Taxonomy" id="796925"/>
    <lineage>
        <taxon>Eukaryota</taxon>
        <taxon>Fungi</taxon>
        <taxon>Fungi incertae sedis</taxon>
        <taxon>Zoopagomycota</taxon>
        <taxon>Entomophthoromycotina</taxon>
        <taxon>Entomophthoromycetes</taxon>
        <taxon>Entomophthorales</taxon>
        <taxon>Ancylistaceae</taxon>
        <taxon>Conidiobolus</taxon>
    </lineage>
</organism>
<dbReference type="PANTHER" id="PTHR12669">
    <property type="entry name" value="EUKARYOTIC TRANSLATION INITIATION FACTOR 4E-BINDING PROTEIN"/>
    <property type="match status" value="1"/>
</dbReference>
<dbReference type="GO" id="GO:0005737">
    <property type="term" value="C:cytoplasm"/>
    <property type="evidence" value="ECO:0007669"/>
    <property type="project" value="TreeGrafter"/>
</dbReference>
<proteinExistence type="inferred from homology"/>
<feature type="region of interest" description="Disordered" evidence="4">
    <location>
        <begin position="58"/>
        <end position="130"/>
    </location>
</feature>
<evidence type="ECO:0000313" key="5">
    <source>
        <dbReference type="EMBL" id="KXN67654.1"/>
    </source>
</evidence>